<evidence type="ECO:0000256" key="1">
    <source>
        <dbReference type="SAM" id="MobiDB-lite"/>
    </source>
</evidence>
<reference evidence="2 3" key="1">
    <citation type="journal article" date="2024" name="Commun. Biol.">
        <title>Comparative genomic analysis of thermophilic fungi reveals convergent evolutionary adaptations and gene losses.</title>
        <authorList>
            <person name="Steindorff A.S."/>
            <person name="Aguilar-Pontes M.V."/>
            <person name="Robinson A.J."/>
            <person name="Andreopoulos B."/>
            <person name="LaButti K."/>
            <person name="Kuo A."/>
            <person name="Mondo S."/>
            <person name="Riley R."/>
            <person name="Otillar R."/>
            <person name="Haridas S."/>
            <person name="Lipzen A."/>
            <person name="Grimwood J."/>
            <person name="Schmutz J."/>
            <person name="Clum A."/>
            <person name="Reid I.D."/>
            <person name="Moisan M.C."/>
            <person name="Butler G."/>
            <person name="Nguyen T.T.M."/>
            <person name="Dewar K."/>
            <person name="Conant G."/>
            <person name="Drula E."/>
            <person name="Henrissat B."/>
            <person name="Hansel C."/>
            <person name="Singer S."/>
            <person name="Hutchinson M.I."/>
            <person name="de Vries R.P."/>
            <person name="Natvig D.O."/>
            <person name="Powell A.J."/>
            <person name="Tsang A."/>
            <person name="Grigoriev I.V."/>
        </authorList>
    </citation>
    <scope>NUCLEOTIDE SEQUENCE [LARGE SCALE GENOMIC DNA]</scope>
    <source>
        <strain evidence="2 3">CBS 494.80</strain>
    </source>
</reference>
<sequence length="323" mass="37063">MRFDFDGLDSDEEDNEDSGDEYDDWSDDESAKNRTRNDKLRRDSFTENCTSLIGEVCTYNEDYASDIHAEVLRGLEDGSMMCVQYYMPEVIVRTASLNIDRENLPSNQGRNVEDNDLSSESASTVLAQDFHDTVQHVHTNLRRTIEDIVGPPAQAPHLKVQKSPTAFLLLWLQILVYHIEILPANDESTYDIALPHVTEPLPAPVSEAQVSKKQENMYEEEPRQDRTRARIYEAIMPLSINCNHGYFQPKLQPKRSSNCQLQHMKYVERALRLKSISDDIAITVMKLILSGLLNGSDTRHTLSASLRYLLFLHHLIWRARGQR</sequence>
<organism evidence="2 3">
    <name type="scientific">Oculimacula yallundae</name>
    <dbReference type="NCBI Taxonomy" id="86028"/>
    <lineage>
        <taxon>Eukaryota</taxon>
        <taxon>Fungi</taxon>
        <taxon>Dikarya</taxon>
        <taxon>Ascomycota</taxon>
        <taxon>Pezizomycotina</taxon>
        <taxon>Leotiomycetes</taxon>
        <taxon>Helotiales</taxon>
        <taxon>Ploettnerulaceae</taxon>
        <taxon>Oculimacula</taxon>
    </lineage>
</organism>
<accession>A0ABR4D0L0</accession>
<evidence type="ECO:0000313" key="2">
    <source>
        <dbReference type="EMBL" id="KAL2075682.1"/>
    </source>
</evidence>
<dbReference type="EMBL" id="JAZHXI010000001">
    <property type="protein sequence ID" value="KAL2075682.1"/>
    <property type="molecule type" value="Genomic_DNA"/>
</dbReference>
<name>A0ABR4D0L0_9HELO</name>
<proteinExistence type="predicted"/>
<protein>
    <submittedName>
        <fullName evidence="2">Uncharacterized protein</fullName>
    </submittedName>
</protein>
<gene>
    <name evidence="2" type="ORF">VTL71DRAFT_625</name>
</gene>
<feature type="region of interest" description="Disordered" evidence="1">
    <location>
        <begin position="1"/>
        <end position="36"/>
    </location>
</feature>
<keyword evidence="3" id="KW-1185">Reference proteome</keyword>
<dbReference type="Proteomes" id="UP001595075">
    <property type="component" value="Unassembled WGS sequence"/>
</dbReference>
<comment type="caution">
    <text evidence="2">The sequence shown here is derived from an EMBL/GenBank/DDBJ whole genome shotgun (WGS) entry which is preliminary data.</text>
</comment>
<feature type="compositionally biased region" description="Acidic residues" evidence="1">
    <location>
        <begin position="1"/>
        <end position="28"/>
    </location>
</feature>
<evidence type="ECO:0000313" key="3">
    <source>
        <dbReference type="Proteomes" id="UP001595075"/>
    </source>
</evidence>